<evidence type="ECO:0000256" key="1">
    <source>
        <dbReference type="ARBA" id="ARBA00004141"/>
    </source>
</evidence>
<feature type="transmembrane region" description="Helical" evidence="6">
    <location>
        <begin position="130"/>
        <end position="157"/>
    </location>
</feature>
<comment type="similarity">
    <text evidence="6">Belongs to the binding-protein-dependent transport system permease family.</text>
</comment>
<feature type="transmembrane region" description="Helical" evidence="6">
    <location>
        <begin position="177"/>
        <end position="199"/>
    </location>
</feature>
<evidence type="ECO:0000313" key="9">
    <source>
        <dbReference type="Proteomes" id="UP000713596"/>
    </source>
</evidence>
<gene>
    <name evidence="8" type="ORF">H9882_03365</name>
</gene>
<comment type="subcellular location">
    <subcellularLocation>
        <location evidence="6">Cell membrane</location>
        <topology evidence="6">Multi-pass membrane protein</topology>
    </subcellularLocation>
    <subcellularLocation>
        <location evidence="1">Membrane</location>
        <topology evidence="1">Multi-pass membrane protein</topology>
    </subcellularLocation>
</comment>
<protein>
    <submittedName>
        <fullName evidence="8">ABC transporter permease</fullName>
    </submittedName>
</protein>
<dbReference type="Proteomes" id="UP000713596">
    <property type="component" value="Unassembled WGS sequence"/>
</dbReference>
<sequence>MIAFWVKQQDKLLQALMEHLVLTAQALAISLALAALLTLVAMLLPRTGQLLMQVFSVLYAVPSMALLALMIPFTGLGQTTALIVLVVYNQYLLLRSFIEGLRGVDAAVQQAALGMGMTRLQMLWRVQLPLALPSIFTGIRLAIISTVSIATIAAVINAGGLGRILFDGLRTLNTYKILWGSILSCVLALGLDGLCKLAMRLMHPKQGRSNPQ</sequence>
<dbReference type="GO" id="GO:0005886">
    <property type="term" value="C:plasma membrane"/>
    <property type="evidence" value="ECO:0007669"/>
    <property type="project" value="UniProtKB-SubCell"/>
</dbReference>
<evidence type="ECO:0000256" key="3">
    <source>
        <dbReference type="ARBA" id="ARBA00022692"/>
    </source>
</evidence>
<dbReference type="InterPro" id="IPR051204">
    <property type="entry name" value="ABC_transp_perm/SBD"/>
</dbReference>
<dbReference type="CDD" id="cd06261">
    <property type="entry name" value="TM_PBP2"/>
    <property type="match status" value="1"/>
</dbReference>
<feature type="transmembrane region" description="Helical" evidence="6">
    <location>
        <begin position="20"/>
        <end position="44"/>
    </location>
</feature>
<comment type="caution">
    <text evidence="8">The sequence shown here is derived from an EMBL/GenBank/DDBJ whole genome shotgun (WGS) entry which is preliminary data.</text>
</comment>
<accession>A0A948WQT3</accession>
<dbReference type="GO" id="GO:0031460">
    <property type="term" value="P:glycine betaine transport"/>
    <property type="evidence" value="ECO:0007669"/>
    <property type="project" value="TreeGrafter"/>
</dbReference>
<dbReference type="PROSITE" id="PS50928">
    <property type="entry name" value="ABC_TM1"/>
    <property type="match status" value="1"/>
</dbReference>
<evidence type="ECO:0000256" key="6">
    <source>
        <dbReference type="RuleBase" id="RU363032"/>
    </source>
</evidence>
<dbReference type="InterPro" id="IPR000515">
    <property type="entry name" value="MetI-like"/>
</dbReference>
<dbReference type="EMBL" id="JAHLFP010000023">
    <property type="protein sequence ID" value="MBU3805914.1"/>
    <property type="molecule type" value="Genomic_DNA"/>
</dbReference>
<evidence type="ECO:0000259" key="7">
    <source>
        <dbReference type="PROSITE" id="PS50928"/>
    </source>
</evidence>
<dbReference type="Pfam" id="PF00528">
    <property type="entry name" value="BPD_transp_1"/>
    <property type="match status" value="1"/>
</dbReference>
<keyword evidence="5 6" id="KW-0472">Membrane</keyword>
<dbReference type="PANTHER" id="PTHR30177:SF4">
    <property type="entry name" value="OSMOPROTECTANT IMPORT PERMEASE PROTEIN OSMW"/>
    <property type="match status" value="1"/>
</dbReference>
<dbReference type="Gene3D" id="1.10.3720.10">
    <property type="entry name" value="MetI-like"/>
    <property type="match status" value="1"/>
</dbReference>
<evidence type="ECO:0000313" key="8">
    <source>
        <dbReference type="EMBL" id="MBU3805914.1"/>
    </source>
</evidence>
<keyword evidence="2 6" id="KW-0813">Transport</keyword>
<name>A0A948WQT3_9FIRM</name>
<dbReference type="AlphaFoldDB" id="A0A948WQT3"/>
<evidence type="ECO:0000256" key="2">
    <source>
        <dbReference type="ARBA" id="ARBA00022448"/>
    </source>
</evidence>
<keyword evidence="3 6" id="KW-0812">Transmembrane</keyword>
<reference evidence="8" key="1">
    <citation type="journal article" date="2021" name="PeerJ">
        <title>Extensive microbial diversity within the chicken gut microbiome revealed by metagenomics and culture.</title>
        <authorList>
            <person name="Gilroy R."/>
            <person name="Ravi A."/>
            <person name="Getino M."/>
            <person name="Pursley I."/>
            <person name="Horton D.L."/>
            <person name="Alikhan N.F."/>
            <person name="Baker D."/>
            <person name="Gharbi K."/>
            <person name="Hall N."/>
            <person name="Watson M."/>
            <person name="Adriaenssens E.M."/>
            <person name="Foster-Nyarko E."/>
            <person name="Jarju S."/>
            <person name="Secka A."/>
            <person name="Antonio M."/>
            <person name="Oren A."/>
            <person name="Chaudhuri R.R."/>
            <person name="La Ragione R."/>
            <person name="Hildebrand F."/>
            <person name="Pallen M.J."/>
        </authorList>
    </citation>
    <scope>NUCLEOTIDE SEQUENCE</scope>
    <source>
        <strain evidence="8">B5_2728</strain>
    </source>
</reference>
<dbReference type="GO" id="GO:0055085">
    <property type="term" value="P:transmembrane transport"/>
    <property type="evidence" value="ECO:0007669"/>
    <property type="project" value="InterPro"/>
</dbReference>
<organism evidence="8 9">
    <name type="scientific">Candidatus Allofournierella pullistercoris</name>
    <dbReference type="NCBI Taxonomy" id="2838597"/>
    <lineage>
        <taxon>Bacteria</taxon>
        <taxon>Bacillati</taxon>
        <taxon>Bacillota</taxon>
        <taxon>Clostridia</taxon>
        <taxon>Eubacteriales</taxon>
        <taxon>Oscillospiraceae</taxon>
        <taxon>Allofournierella</taxon>
    </lineage>
</organism>
<keyword evidence="4 6" id="KW-1133">Transmembrane helix</keyword>
<evidence type="ECO:0000256" key="5">
    <source>
        <dbReference type="ARBA" id="ARBA00023136"/>
    </source>
</evidence>
<dbReference type="SUPFAM" id="SSF161098">
    <property type="entry name" value="MetI-like"/>
    <property type="match status" value="1"/>
</dbReference>
<dbReference type="InterPro" id="IPR035906">
    <property type="entry name" value="MetI-like_sf"/>
</dbReference>
<feature type="transmembrane region" description="Helical" evidence="6">
    <location>
        <begin position="64"/>
        <end position="88"/>
    </location>
</feature>
<evidence type="ECO:0000256" key="4">
    <source>
        <dbReference type="ARBA" id="ARBA00022989"/>
    </source>
</evidence>
<dbReference type="PANTHER" id="PTHR30177">
    <property type="entry name" value="GLYCINE BETAINE/L-PROLINE TRANSPORT SYSTEM PERMEASE PROTEIN PROW"/>
    <property type="match status" value="1"/>
</dbReference>
<feature type="domain" description="ABC transmembrane type-1" evidence="7">
    <location>
        <begin position="16"/>
        <end position="195"/>
    </location>
</feature>
<reference evidence="8" key="2">
    <citation type="submission" date="2021-04" db="EMBL/GenBank/DDBJ databases">
        <authorList>
            <person name="Gilroy R."/>
        </authorList>
    </citation>
    <scope>NUCLEOTIDE SEQUENCE</scope>
    <source>
        <strain evidence="8">B5_2728</strain>
    </source>
</reference>
<proteinExistence type="inferred from homology"/>